<dbReference type="HAMAP" id="MF_03057">
    <property type="entry name" value="SDHAF2"/>
    <property type="match status" value="1"/>
</dbReference>
<evidence type="ECO:0000313" key="8">
    <source>
        <dbReference type="RefSeq" id="XP_013066296.1"/>
    </source>
</evidence>
<dbReference type="RefSeq" id="XP_013066297.1">
    <property type="nucleotide sequence ID" value="XM_013210843.2"/>
</dbReference>
<dbReference type="VEuPathDB" id="VectorBase:BGLAX_035875"/>
<dbReference type="InterPro" id="IPR036714">
    <property type="entry name" value="SDH_sf"/>
</dbReference>
<dbReference type="OrthoDB" id="284292at2759"/>
<reference evidence="8 9" key="2">
    <citation type="submission" date="2025-04" db="UniProtKB">
        <authorList>
            <consortium name="RefSeq"/>
        </authorList>
    </citation>
    <scope>IDENTIFICATION</scope>
</reference>
<gene>
    <name evidence="5" type="primary">106054807</name>
    <name evidence="8 9 10" type="synonym">LOC106054807</name>
</gene>
<comment type="function">
    <text evidence="4">Plays an essential role in the assembly of succinate dehydrogenase (SDH), an enzyme complex (also referred to as respiratory complex II) that is a component of both the tricarboxylic acid (TCA) cycle and the mitochondrial electron transport chain, and which couples the oxidation of succinate to fumarate with the reduction of ubiquinone (coenzyme Q) to ubiquinol. Required for flavinylation (covalent attachment of FAD) of the flavoprotein subunit of the SDH catalytic dimer.</text>
</comment>
<comment type="subunit">
    <text evidence="4">Interacts with the flavoprotein subunit within the SDH catalytic dimer.</text>
</comment>
<dbReference type="PANTHER" id="PTHR12469">
    <property type="entry name" value="PROTEIN EMI5 HOMOLOG, MITOCHONDRIAL"/>
    <property type="match status" value="1"/>
</dbReference>
<dbReference type="EnsemblMetazoa" id="BGLB001410-RD">
    <property type="protein sequence ID" value="BGLB001410-PD"/>
    <property type="gene ID" value="BGLB001410"/>
</dbReference>
<organism evidence="5 6">
    <name type="scientific">Biomphalaria glabrata</name>
    <name type="common">Bloodfluke planorb</name>
    <name type="synonym">Freshwater snail</name>
    <dbReference type="NCBI Taxonomy" id="6526"/>
    <lineage>
        <taxon>Eukaryota</taxon>
        <taxon>Metazoa</taxon>
        <taxon>Spiralia</taxon>
        <taxon>Lophotrochozoa</taxon>
        <taxon>Mollusca</taxon>
        <taxon>Gastropoda</taxon>
        <taxon>Heterobranchia</taxon>
        <taxon>Euthyneura</taxon>
        <taxon>Panpulmonata</taxon>
        <taxon>Hygrophila</taxon>
        <taxon>Lymnaeoidea</taxon>
        <taxon>Planorbidae</taxon>
        <taxon>Biomphalaria</taxon>
    </lineage>
</organism>
<dbReference type="VEuPathDB" id="VectorBase:BGLB001410"/>
<dbReference type="SUPFAM" id="SSF109910">
    <property type="entry name" value="YgfY-like"/>
    <property type="match status" value="1"/>
</dbReference>
<dbReference type="Proteomes" id="UP001165740">
    <property type="component" value="Chromosome 10"/>
</dbReference>
<dbReference type="FunFam" id="1.10.150.250:FF:000002">
    <property type="entry name" value="Succinate dehydrogenase assembly factor 2, mitochondrial"/>
    <property type="match status" value="1"/>
</dbReference>
<evidence type="ECO:0000256" key="2">
    <source>
        <dbReference type="ARBA" id="ARBA00023128"/>
    </source>
</evidence>
<dbReference type="InterPro" id="IPR005631">
    <property type="entry name" value="SDH"/>
</dbReference>
<comment type="subcellular location">
    <subcellularLocation>
        <location evidence="1 4">Mitochondrion matrix</location>
    </subcellularLocation>
</comment>
<sequence>MSTQKLLQSCRILRGHIFPLQGALTKEPIHMLRRCLSDPSDSSKFYTPEDLSPPIPPYQQRYGETLELKRARLLYQSRKRGMLENGLLLSTFAKQHLNTLTEDQLSSYDKLINQPSNDWDIYYWVTGVKEIPEEYRSDVMDLLKNHAKNSTKESRIKQPDL</sequence>
<dbReference type="Proteomes" id="UP000076420">
    <property type="component" value="Unassembled WGS sequence"/>
</dbReference>
<name>A0A2C9JEE7_BIOGL</name>
<evidence type="ECO:0000313" key="6">
    <source>
        <dbReference type="Proteomes" id="UP000076420"/>
    </source>
</evidence>
<dbReference type="Gene3D" id="1.10.150.250">
    <property type="entry name" value="Flavinator of succinate dehydrogenase"/>
    <property type="match status" value="1"/>
</dbReference>
<evidence type="ECO:0000256" key="3">
    <source>
        <dbReference type="ARBA" id="ARBA00023186"/>
    </source>
</evidence>
<keyword evidence="3 4" id="KW-0143">Chaperone</keyword>
<dbReference type="GO" id="GO:0005759">
    <property type="term" value="C:mitochondrial matrix"/>
    <property type="evidence" value="ECO:0007669"/>
    <property type="project" value="UniProtKB-SubCell"/>
</dbReference>
<evidence type="ECO:0000256" key="4">
    <source>
        <dbReference type="HAMAP-Rule" id="MF_03057"/>
    </source>
</evidence>
<reference evidence="5" key="1">
    <citation type="submission" date="2020-05" db="UniProtKB">
        <authorList>
            <consortium name="EnsemblMetazoa"/>
        </authorList>
    </citation>
    <scope>IDENTIFICATION</scope>
    <source>
        <strain evidence="5">BB02</strain>
    </source>
</reference>
<dbReference type="EnsemblMetazoa" id="BGLB001410-RB">
    <property type="protein sequence ID" value="BGLB001410-PB"/>
    <property type="gene ID" value="BGLB001410"/>
</dbReference>
<dbReference type="RefSeq" id="XP_013066296.1">
    <property type="nucleotide sequence ID" value="XM_013210842.2"/>
</dbReference>
<dbReference type="KEGG" id="bgt:106054807"/>
<keyword evidence="7" id="KW-1185">Reference proteome</keyword>
<protein>
    <recommendedName>
        <fullName evidence="4">Succinate dehydrogenase assembly factor 2, mitochondrial</fullName>
        <shortName evidence="4">SDH assembly factor 2</shortName>
        <shortName evidence="4">SDHAF2</shortName>
    </recommendedName>
</protein>
<dbReference type="EnsemblMetazoa" id="BGLB001410-RC">
    <property type="protein sequence ID" value="BGLB001410-PC"/>
    <property type="gene ID" value="BGLB001410"/>
</dbReference>
<accession>A0A2C9JEE7</accession>
<keyword evidence="2 4" id="KW-0496">Mitochondrion</keyword>
<evidence type="ECO:0000313" key="9">
    <source>
        <dbReference type="RefSeq" id="XP_013066297.1"/>
    </source>
</evidence>
<dbReference type="GO" id="GO:0034553">
    <property type="term" value="P:mitochondrial respiratory chain complex II assembly"/>
    <property type="evidence" value="ECO:0007669"/>
    <property type="project" value="TreeGrafter"/>
</dbReference>
<dbReference type="Pfam" id="PF03937">
    <property type="entry name" value="Sdh5"/>
    <property type="match status" value="1"/>
</dbReference>
<evidence type="ECO:0000256" key="1">
    <source>
        <dbReference type="ARBA" id="ARBA00004305"/>
    </source>
</evidence>
<dbReference type="GO" id="GO:0006121">
    <property type="term" value="P:mitochondrial electron transport, succinate to ubiquinone"/>
    <property type="evidence" value="ECO:0007669"/>
    <property type="project" value="UniProtKB-UniRule"/>
</dbReference>
<evidence type="ECO:0000313" key="10">
    <source>
        <dbReference type="RefSeq" id="XP_013066298.1"/>
    </source>
</evidence>
<evidence type="ECO:0000313" key="7">
    <source>
        <dbReference type="Proteomes" id="UP001165740"/>
    </source>
</evidence>
<dbReference type="GO" id="GO:0006099">
    <property type="term" value="P:tricarboxylic acid cycle"/>
    <property type="evidence" value="ECO:0007669"/>
    <property type="project" value="TreeGrafter"/>
</dbReference>
<dbReference type="RefSeq" id="XP_013066298.1">
    <property type="nucleotide sequence ID" value="XM_013210844.2"/>
</dbReference>
<dbReference type="AlphaFoldDB" id="A0A2C9JEE7"/>
<comment type="similarity">
    <text evidence="4">Belongs to the SDHAF2 family.</text>
</comment>
<dbReference type="GeneID" id="106054807"/>
<dbReference type="STRING" id="6526.A0A2C9JEE7"/>
<proteinExistence type="inferred from homology"/>
<evidence type="ECO:0000313" key="5">
    <source>
        <dbReference type="EnsemblMetazoa" id="BGLB001410-PD"/>
    </source>
</evidence>
<dbReference type="InterPro" id="IPR028882">
    <property type="entry name" value="SDHAF2"/>
</dbReference>
<dbReference type="PANTHER" id="PTHR12469:SF2">
    <property type="entry name" value="SUCCINATE DEHYDROGENASE ASSEMBLY FACTOR 2, MITOCHONDRIAL"/>
    <property type="match status" value="1"/>
</dbReference>
<dbReference type="OMA" id="YGKPQNP"/>